<dbReference type="AlphaFoldDB" id="A0AAU9AJ90"/>
<name>A0AAU9AJ90_LYSEN</name>
<evidence type="ECO:0008006" key="3">
    <source>
        <dbReference type="Google" id="ProtNLM"/>
    </source>
</evidence>
<evidence type="ECO:0000313" key="1">
    <source>
        <dbReference type="EMBL" id="BAV96204.1"/>
    </source>
</evidence>
<reference evidence="1 2" key="1">
    <citation type="journal article" date="2017" name="DNA Res.">
        <title>Complete genome sequence and expression profile of the commercial lytic enzyme producer Lysobacter enzymogenes M497-1.</title>
        <authorList>
            <person name="Takami H."/>
            <person name="Toyoda A."/>
            <person name="Uchiyama I."/>
            <person name="Itoh T."/>
            <person name="Takaki Y."/>
            <person name="Arai W."/>
            <person name="Nishi S."/>
            <person name="Kawai M."/>
            <person name="Shinya K."/>
            <person name="Ikeda H."/>
        </authorList>
    </citation>
    <scope>NUCLEOTIDE SEQUENCE [LARGE SCALE GENOMIC DNA]</scope>
    <source>
        <strain evidence="1 2">M497-1</strain>
    </source>
</reference>
<dbReference type="EMBL" id="AP014940">
    <property type="protein sequence ID" value="BAV96204.1"/>
    <property type="molecule type" value="Genomic_DNA"/>
</dbReference>
<dbReference type="Proteomes" id="UP000218824">
    <property type="component" value="Chromosome"/>
</dbReference>
<gene>
    <name evidence="1" type="ORF">LEN_0717</name>
</gene>
<evidence type="ECO:0000313" key="2">
    <source>
        <dbReference type="Proteomes" id="UP000218824"/>
    </source>
</evidence>
<proteinExistence type="predicted"/>
<dbReference type="GeneID" id="83066682"/>
<dbReference type="RefSeq" id="WP_145959952.1">
    <property type="nucleotide sequence ID" value="NZ_AP014940.1"/>
</dbReference>
<dbReference type="KEGG" id="lem:LEN_0717"/>
<sequence length="307" mass="35638">MVDPRIIVTEPAWQNFSSMYREAKTAREAKTSMEVSHHLTATLYFGISALEAFLNQRMRLHLMGATEEDIVEKLRKETLIKKIKKWPKQILGASINLRPETLGKLIHYNDIRGALTHPKHFDHRDYEPLEELNPFDVVDSIAEYIAQFLLAANEPFHYWLWGWNYLSPSKDGHDIALLPESQIVYSMHALGFPGMLGSPMSAVSNDTWRHTHMNGYAAYANVAKYLEGISHCEPKDRRFPFQPKLCRRWWDPSHHITCGHASQEAIQSAIDYNPYEQARLDAVIDRMQQMSRAQRISYIFKFFLFGK</sequence>
<protein>
    <recommendedName>
        <fullName evidence="3">HEPN domain-containing protein</fullName>
    </recommendedName>
</protein>
<organism evidence="1 2">
    <name type="scientific">Lysobacter enzymogenes</name>
    <dbReference type="NCBI Taxonomy" id="69"/>
    <lineage>
        <taxon>Bacteria</taxon>
        <taxon>Pseudomonadati</taxon>
        <taxon>Pseudomonadota</taxon>
        <taxon>Gammaproteobacteria</taxon>
        <taxon>Lysobacterales</taxon>
        <taxon>Lysobacteraceae</taxon>
        <taxon>Lysobacter</taxon>
    </lineage>
</organism>
<accession>A0AAU9AJ90</accession>